<evidence type="ECO:0000256" key="1">
    <source>
        <dbReference type="SAM" id="SignalP"/>
    </source>
</evidence>
<dbReference type="InterPro" id="IPR016186">
    <property type="entry name" value="C-type_lectin-like/link_sf"/>
</dbReference>
<feature type="non-terminal residue" evidence="3">
    <location>
        <position position="192"/>
    </location>
</feature>
<dbReference type="SMART" id="SM00034">
    <property type="entry name" value="CLECT"/>
    <property type="match status" value="1"/>
</dbReference>
<keyword evidence="4" id="KW-1185">Reference proteome</keyword>
<dbReference type="SUPFAM" id="SSF56436">
    <property type="entry name" value="C-type lectin-like"/>
    <property type="match status" value="1"/>
</dbReference>
<dbReference type="Proteomes" id="UP001476798">
    <property type="component" value="Unassembled WGS sequence"/>
</dbReference>
<evidence type="ECO:0000313" key="3">
    <source>
        <dbReference type="EMBL" id="MEQ2162784.1"/>
    </source>
</evidence>
<comment type="caution">
    <text evidence="3">The sequence shown here is derived from an EMBL/GenBank/DDBJ whole genome shotgun (WGS) entry which is preliminary data.</text>
</comment>
<dbReference type="PANTHER" id="PTHR45784:SF8">
    <property type="entry name" value="C-TYPE MANNOSE RECEPTOR 2-RELATED"/>
    <property type="match status" value="1"/>
</dbReference>
<dbReference type="Gene3D" id="3.10.100.10">
    <property type="entry name" value="Mannose-Binding Protein A, subunit A"/>
    <property type="match status" value="1"/>
</dbReference>
<sequence length="192" mass="22604">MAFCGNMIWIICIFVPLVHPVWSQYSKLNSLKFQHYSTMVTWQEAQHACRKSHTDLVTIRNEKQRQNFSHGQGWIGLYRENNAGPWKWSRGDDKATFFFWSSGEPQDDKHCAVQWPSKSGPNYWAPDGCDTKHTYMCYDETLVLVKENKTWEEALEHCRTLTEVNRYDLVTLITPDDYDYARERAQHATTDE</sequence>
<dbReference type="CDD" id="cd00037">
    <property type="entry name" value="CLECT"/>
    <property type="match status" value="1"/>
</dbReference>
<feature type="signal peptide" evidence="1">
    <location>
        <begin position="1"/>
        <end position="23"/>
    </location>
</feature>
<dbReference type="Pfam" id="PF00059">
    <property type="entry name" value="Lectin_C"/>
    <property type="match status" value="1"/>
</dbReference>
<feature type="chain" id="PRO_5046710347" description="C-type lectin domain-containing protein" evidence="1">
    <location>
        <begin position="24"/>
        <end position="192"/>
    </location>
</feature>
<proteinExistence type="predicted"/>
<accession>A0ABV0MUJ3</accession>
<evidence type="ECO:0000259" key="2">
    <source>
        <dbReference type="PROSITE" id="PS50041"/>
    </source>
</evidence>
<dbReference type="EMBL" id="JAHRIO010012495">
    <property type="protein sequence ID" value="MEQ2162784.1"/>
    <property type="molecule type" value="Genomic_DNA"/>
</dbReference>
<dbReference type="PANTHER" id="PTHR45784">
    <property type="entry name" value="C-TYPE LECTIN DOMAIN FAMILY 20 MEMBER A-RELATED"/>
    <property type="match status" value="1"/>
</dbReference>
<protein>
    <recommendedName>
        <fullName evidence="2">C-type lectin domain-containing protein</fullName>
    </recommendedName>
</protein>
<reference evidence="3 4" key="1">
    <citation type="submission" date="2021-06" db="EMBL/GenBank/DDBJ databases">
        <authorList>
            <person name="Palmer J.M."/>
        </authorList>
    </citation>
    <scope>NUCLEOTIDE SEQUENCE [LARGE SCALE GENOMIC DNA]</scope>
    <source>
        <strain evidence="3 4">GA_2019</strain>
        <tissue evidence="3">Muscle</tissue>
    </source>
</reference>
<organism evidence="3 4">
    <name type="scientific">Goodea atripinnis</name>
    <dbReference type="NCBI Taxonomy" id="208336"/>
    <lineage>
        <taxon>Eukaryota</taxon>
        <taxon>Metazoa</taxon>
        <taxon>Chordata</taxon>
        <taxon>Craniata</taxon>
        <taxon>Vertebrata</taxon>
        <taxon>Euteleostomi</taxon>
        <taxon>Actinopterygii</taxon>
        <taxon>Neopterygii</taxon>
        <taxon>Teleostei</taxon>
        <taxon>Neoteleostei</taxon>
        <taxon>Acanthomorphata</taxon>
        <taxon>Ovalentaria</taxon>
        <taxon>Atherinomorphae</taxon>
        <taxon>Cyprinodontiformes</taxon>
        <taxon>Goodeidae</taxon>
        <taxon>Goodea</taxon>
    </lineage>
</organism>
<name>A0ABV0MUJ3_9TELE</name>
<feature type="domain" description="C-type lectin" evidence="2">
    <location>
        <begin position="41"/>
        <end position="138"/>
    </location>
</feature>
<dbReference type="InterPro" id="IPR016187">
    <property type="entry name" value="CTDL_fold"/>
</dbReference>
<keyword evidence="1" id="KW-0732">Signal</keyword>
<gene>
    <name evidence="3" type="ORF">GOODEAATRI_023346</name>
</gene>
<dbReference type="InterPro" id="IPR001304">
    <property type="entry name" value="C-type_lectin-like"/>
</dbReference>
<dbReference type="PROSITE" id="PS50041">
    <property type="entry name" value="C_TYPE_LECTIN_2"/>
    <property type="match status" value="1"/>
</dbReference>
<evidence type="ECO:0000313" key="4">
    <source>
        <dbReference type="Proteomes" id="UP001476798"/>
    </source>
</evidence>